<protein>
    <recommendedName>
        <fullName evidence="3">Cytidylate kinase</fullName>
    </recommendedName>
</protein>
<comment type="caution">
    <text evidence="1">The sequence shown here is derived from an EMBL/GenBank/DDBJ whole genome shotgun (WGS) entry which is preliminary data.</text>
</comment>
<gene>
    <name evidence="1" type="ORF">GCM10022224_039510</name>
</gene>
<dbReference type="Gene3D" id="3.40.50.300">
    <property type="entry name" value="P-loop containing nucleotide triphosphate hydrolases"/>
    <property type="match status" value="1"/>
</dbReference>
<evidence type="ECO:0000313" key="2">
    <source>
        <dbReference type="Proteomes" id="UP001500902"/>
    </source>
</evidence>
<evidence type="ECO:0000313" key="1">
    <source>
        <dbReference type="EMBL" id="GAA3671366.1"/>
    </source>
</evidence>
<dbReference type="SUPFAM" id="SSF52540">
    <property type="entry name" value="P-loop containing nucleoside triphosphate hydrolases"/>
    <property type="match status" value="1"/>
</dbReference>
<accession>A0ABP7BWA0</accession>
<dbReference type="Proteomes" id="UP001500902">
    <property type="component" value="Unassembled WGS sequence"/>
</dbReference>
<name>A0ABP7BWA0_9ACTN</name>
<dbReference type="RefSeq" id="WP_344879600.1">
    <property type="nucleotide sequence ID" value="NZ_BAAAZP010000075.1"/>
</dbReference>
<organism evidence="1 2">
    <name type="scientific">Nonomuraea antimicrobica</name>
    <dbReference type="NCBI Taxonomy" id="561173"/>
    <lineage>
        <taxon>Bacteria</taxon>
        <taxon>Bacillati</taxon>
        <taxon>Actinomycetota</taxon>
        <taxon>Actinomycetes</taxon>
        <taxon>Streptosporangiales</taxon>
        <taxon>Streptosporangiaceae</taxon>
        <taxon>Nonomuraea</taxon>
    </lineage>
</organism>
<dbReference type="InterPro" id="IPR027417">
    <property type="entry name" value="P-loop_NTPase"/>
</dbReference>
<proteinExistence type="predicted"/>
<evidence type="ECO:0008006" key="3">
    <source>
        <dbReference type="Google" id="ProtNLM"/>
    </source>
</evidence>
<reference evidence="2" key="1">
    <citation type="journal article" date="2019" name="Int. J. Syst. Evol. Microbiol.">
        <title>The Global Catalogue of Microorganisms (GCM) 10K type strain sequencing project: providing services to taxonomists for standard genome sequencing and annotation.</title>
        <authorList>
            <consortium name="The Broad Institute Genomics Platform"/>
            <consortium name="The Broad Institute Genome Sequencing Center for Infectious Disease"/>
            <person name="Wu L."/>
            <person name="Ma J."/>
        </authorList>
    </citation>
    <scope>NUCLEOTIDE SEQUENCE [LARGE SCALE GENOMIC DNA]</scope>
    <source>
        <strain evidence="2">JCM 16904</strain>
    </source>
</reference>
<sequence>MTSPHDDSQVWDPFGTLGRALWIGGGQWAGKSTVARLLAARYGLTAYHYDYHDIRAHNDRRIARRLALGQSPADPDLEDVWVHTTPAEMAAQTLAGFPVRFEWALDDLRALVSGRPVLAEGWGLRPEFVAPIAGSPRRMVVMVPTEAFRAWQVRSLPRAATFDHEVSDPVRAQRNRLERDRLVADDAVRSARRLGVRVIEVDGSRDADAVADLVADHFRPYLPPLEGLAAERKGRPPA</sequence>
<keyword evidence="2" id="KW-1185">Reference proteome</keyword>
<dbReference type="EMBL" id="BAAAZP010000075">
    <property type="protein sequence ID" value="GAA3671366.1"/>
    <property type="molecule type" value="Genomic_DNA"/>
</dbReference>